<evidence type="ECO:0000313" key="2">
    <source>
        <dbReference type="EMBL" id="KAJ8994513.1"/>
    </source>
</evidence>
<reference evidence="2" key="1">
    <citation type="submission" date="2023-01" db="EMBL/GenBank/DDBJ databases">
        <title>Exophiala dermititidis isolated from Cystic Fibrosis Patient.</title>
        <authorList>
            <person name="Kurbessoian T."/>
            <person name="Crocker A."/>
            <person name="Murante D."/>
            <person name="Hogan D.A."/>
            <person name="Stajich J.E."/>
        </authorList>
    </citation>
    <scope>NUCLEOTIDE SEQUENCE</scope>
    <source>
        <strain evidence="2">Ex8</strain>
    </source>
</reference>
<evidence type="ECO:0000313" key="3">
    <source>
        <dbReference type="Proteomes" id="UP001161757"/>
    </source>
</evidence>
<organism evidence="2 3">
    <name type="scientific">Exophiala dermatitidis</name>
    <name type="common">Black yeast-like fungus</name>
    <name type="synonym">Wangiella dermatitidis</name>
    <dbReference type="NCBI Taxonomy" id="5970"/>
    <lineage>
        <taxon>Eukaryota</taxon>
        <taxon>Fungi</taxon>
        <taxon>Dikarya</taxon>
        <taxon>Ascomycota</taxon>
        <taxon>Pezizomycotina</taxon>
        <taxon>Eurotiomycetes</taxon>
        <taxon>Chaetothyriomycetidae</taxon>
        <taxon>Chaetothyriales</taxon>
        <taxon>Herpotrichiellaceae</taxon>
        <taxon>Exophiala</taxon>
    </lineage>
</organism>
<feature type="compositionally biased region" description="Basic and acidic residues" evidence="1">
    <location>
        <begin position="155"/>
        <end position="167"/>
    </location>
</feature>
<protein>
    <submittedName>
        <fullName evidence="2">Uncharacterized protein</fullName>
    </submittedName>
</protein>
<comment type="caution">
    <text evidence="2">The sequence shown here is derived from an EMBL/GenBank/DDBJ whole genome shotgun (WGS) entry which is preliminary data.</text>
</comment>
<dbReference type="AlphaFoldDB" id="A0AAN6IY96"/>
<accession>A0AAN6IY96</accession>
<dbReference type="Proteomes" id="UP001161757">
    <property type="component" value="Unassembled WGS sequence"/>
</dbReference>
<evidence type="ECO:0000256" key="1">
    <source>
        <dbReference type="SAM" id="MobiDB-lite"/>
    </source>
</evidence>
<feature type="compositionally biased region" description="Polar residues" evidence="1">
    <location>
        <begin position="76"/>
        <end position="85"/>
    </location>
</feature>
<gene>
    <name evidence="2" type="ORF">HRR80_001226</name>
</gene>
<feature type="region of interest" description="Disordered" evidence="1">
    <location>
        <begin position="69"/>
        <end position="167"/>
    </location>
</feature>
<feature type="compositionally biased region" description="Basic and acidic residues" evidence="1">
    <location>
        <begin position="1"/>
        <end position="23"/>
    </location>
</feature>
<feature type="region of interest" description="Disordered" evidence="1">
    <location>
        <begin position="1"/>
        <end position="32"/>
    </location>
</feature>
<sequence length="167" mass="19833">MSSSKYSDRNDKGKGKEKAKKEYDSEDYDDDYDYDYDLPDKSHLYEKMHEGYTTKAMMSKHMGSDIYPARHASFNDHGNAQITRSNTRDDGDDKWHADLPRRNEVSRENYNNFNKELPKHKIQPRDFAYVESSSKHWKSPELGRDHSVTSSTLRRTIDKYPKEERRR</sequence>
<feature type="compositionally biased region" description="Basic and acidic residues" evidence="1">
    <location>
        <begin position="138"/>
        <end position="147"/>
    </location>
</feature>
<feature type="compositionally biased region" description="Basic and acidic residues" evidence="1">
    <location>
        <begin position="86"/>
        <end position="107"/>
    </location>
</feature>
<name>A0AAN6IY96_EXODE</name>
<dbReference type="EMBL" id="JAJGCB010000002">
    <property type="protein sequence ID" value="KAJ8994513.1"/>
    <property type="molecule type" value="Genomic_DNA"/>
</dbReference>
<proteinExistence type="predicted"/>